<dbReference type="Proteomes" id="UP000885792">
    <property type="component" value="Unassembled WGS sequence"/>
</dbReference>
<dbReference type="PIRSF" id="PIRSF006806">
    <property type="entry name" value="FTHF_cligase"/>
    <property type="match status" value="1"/>
</dbReference>
<gene>
    <name evidence="6" type="ORF">ENJ61_08755</name>
</gene>
<dbReference type="PANTHER" id="PTHR23407">
    <property type="entry name" value="ATPASE INHIBITOR/5-FORMYLTETRAHYDROFOLATE CYCLO-LIGASE"/>
    <property type="match status" value="1"/>
</dbReference>
<sequence length="183" mass="21147">MTKETARREFLKRRVRLEEGLRRKKDRKITENLFCLRELREARLILFYYPLRGEPDITPLMRVFMKKGGQVALPKVEGEHLGLYLVSSLSSLKKGSFGVLEPTEGVRVEPEDLDLALVPGILFDRAGYRIGFGKGYYDRLLNRIKALKVGVAYAFQVLESVPRDPWDRPVDVVVTEKEVIRRL</sequence>
<dbReference type="InterPro" id="IPR002698">
    <property type="entry name" value="FTHF_cligase"/>
</dbReference>
<accession>A0A7C5Q9J0</accession>
<dbReference type="InterPro" id="IPR037171">
    <property type="entry name" value="NagB/RpiA_transferase-like"/>
</dbReference>
<dbReference type="GO" id="GO:0046872">
    <property type="term" value="F:metal ion binding"/>
    <property type="evidence" value="ECO:0007669"/>
    <property type="project" value="UniProtKB-KW"/>
</dbReference>
<evidence type="ECO:0000256" key="1">
    <source>
        <dbReference type="ARBA" id="ARBA00010638"/>
    </source>
</evidence>
<keyword evidence="3 4" id="KW-0067">ATP-binding</keyword>
<dbReference type="GO" id="GO:0009396">
    <property type="term" value="P:folic acid-containing compound biosynthetic process"/>
    <property type="evidence" value="ECO:0007669"/>
    <property type="project" value="TreeGrafter"/>
</dbReference>
<organism evidence="6">
    <name type="scientific">Aquifex aeolicus</name>
    <dbReference type="NCBI Taxonomy" id="63363"/>
    <lineage>
        <taxon>Bacteria</taxon>
        <taxon>Pseudomonadati</taxon>
        <taxon>Aquificota</taxon>
        <taxon>Aquificia</taxon>
        <taxon>Aquificales</taxon>
        <taxon>Aquificaceae</taxon>
        <taxon>Aquifex</taxon>
    </lineage>
</organism>
<dbReference type="NCBIfam" id="TIGR02727">
    <property type="entry name" value="MTHFS_bact"/>
    <property type="match status" value="1"/>
</dbReference>
<keyword evidence="6" id="KW-0436">Ligase</keyword>
<dbReference type="SUPFAM" id="SSF100950">
    <property type="entry name" value="NagB/RpiA/CoA transferase-like"/>
    <property type="match status" value="1"/>
</dbReference>
<dbReference type="EC" id="6.3.3.2" evidence="5"/>
<evidence type="ECO:0000256" key="5">
    <source>
        <dbReference type="RuleBase" id="RU361279"/>
    </source>
</evidence>
<dbReference type="GO" id="GO:0005524">
    <property type="term" value="F:ATP binding"/>
    <property type="evidence" value="ECO:0007669"/>
    <property type="project" value="UniProtKB-KW"/>
</dbReference>
<evidence type="ECO:0000313" key="6">
    <source>
        <dbReference type="EMBL" id="HHJ64978.1"/>
    </source>
</evidence>
<protein>
    <recommendedName>
        <fullName evidence="5">5-formyltetrahydrofolate cyclo-ligase</fullName>
        <ecNumber evidence="5">6.3.3.2</ecNumber>
    </recommendedName>
</protein>
<feature type="binding site" evidence="4">
    <location>
        <begin position="3"/>
        <end position="7"/>
    </location>
    <ligand>
        <name>ATP</name>
        <dbReference type="ChEBI" id="CHEBI:30616"/>
    </ligand>
</feature>
<feature type="binding site" evidence="4">
    <location>
        <begin position="129"/>
        <end position="137"/>
    </location>
    <ligand>
        <name>ATP</name>
        <dbReference type="ChEBI" id="CHEBI:30616"/>
    </ligand>
</feature>
<evidence type="ECO:0000256" key="3">
    <source>
        <dbReference type="ARBA" id="ARBA00022840"/>
    </source>
</evidence>
<dbReference type="PANTHER" id="PTHR23407:SF1">
    <property type="entry name" value="5-FORMYLTETRAHYDROFOLATE CYCLO-LIGASE"/>
    <property type="match status" value="1"/>
</dbReference>
<proteinExistence type="inferred from homology"/>
<dbReference type="Gene3D" id="3.40.50.10420">
    <property type="entry name" value="NagB/RpiA/CoA transferase-like"/>
    <property type="match status" value="1"/>
</dbReference>
<keyword evidence="5" id="KW-0460">Magnesium</keyword>
<feature type="binding site" evidence="4">
    <location>
        <position position="54"/>
    </location>
    <ligand>
        <name>substrate</name>
    </ligand>
</feature>
<dbReference type="Pfam" id="PF01812">
    <property type="entry name" value="5-FTHF_cyc-lig"/>
    <property type="match status" value="1"/>
</dbReference>
<dbReference type="EMBL" id="DRNB01000329">
    <property type="protein sequence ID" value="HHJ64978.1"/>
    <property type="molecule type" value="Genomic_DNA"/>
</dbReference>
<comment type="similarity">
    <text evidence="1 5">Belongs to the 5-formyltetrahydrofolate cyclo-ligase family.</text>
</comment>
<comment type="cofactor">
    <cofactor evidence="5">
        <name>Mg(2+)</name>
        <dbReference type="ChEBI" id="CHEBI:18420"/>
    </cofactor>
</comment>
<evidence type="ECO:0000256" key="4">
    <source>
        <dbReference type="PIRSR" id="PIRSR006806-1"/>
    </source>
</evidence>
<comment type="caution">
    <text evidence="6">The sequence shown here is derived from an EMBL/GenBank/DDBJ whole genome shotgun (WGS) entry which is preliminary data.</text>
</comment>
<dbReference type="GO" id="GO:0030272">
    <property type="term" value="F:5-formyltetrahydrofolate cyclo-ligase activity"/>
    <property type="evidence" value="ECO:0007669"/>
    <property type="project" value="UniProtKB-EC"/>
</dbReference>
<keyword evidence="2 4" id="KW-0547">Nucleotide-binding</keyword>
<reference evidence="6" key="1">
    <citation type="journal article" date="2020" name="mSystems">
        <title>Genome- and Community-Level Interaction Insights into Carbon Utilization and Element Cycling Functions of Hydrothermarchaeota in Hydrothermal Sediment.</title>
        <authorList>
            <person name="Zhou Z."/>
            <person name="Liu Y."/>
            <person name="Xu W."/>
            <person name="Pan J."/>
            <person name="Luo Z.H."/>
            <person name="Li M."/>
        </authorList>
    </citation>
    <scope>NUCLEOTIDE SEQUENCE [LARGE SCALE GENOMIC DNA]</scope>
    <source>
        <strain evidence="6">HyVt-501</strain>
    </source>
</reference>
<keyword evidence="5" id="KW-0479">Metal-binding</keyword>
<dbReference type="GO" id="GO:0035999">
    <property type="term" value="P:tetrahydrofolate interconversion"/>
    <property type="evidence" value="ECO:0007669"/>
    <property type="project" value="TreeGrafter"/>
</dbReference>
<dbReference type="AlphaFoldDB" id="A0A7C5Q9J0"/>
<comment type="catalytic activity">
    <reaction evidence="5">
        <text>(6S)-5-formyl-5,6,7,8-tetrahydrofolate + ATP = (6R)-5,10-methenyltetrahydrofolate + ADP + phosphate</text>
        <dbReference type="Rhea" id="RHEA:10488"/>
        <dbReference type="ChEBI" id="CHEBI:30616"/>
        <dbReference type="ChEBI" id="CHEBI:43474"/>
        <dbReference type="ChEBI" id="CHEBI:57455"/>
        <dbReference type="ChEBI" id="CHEBI:57457"/>
        <dbReference type="ChEBI" id="CHEBI:456216"/>
        <dbReference type="EC" id="6.3.3.2"/>
    </reaction>
</comment>
<dbReference type="InterPro" id="IPR024185">
    <property type="entry name" value="FTHF_cligase-like_sf"/>
</dbReference>
<evidence type="ECO:0000256" key="2">
    <source>
        <dbReference type="ARBA" id="ARBA00022741"/>
    </source>
</evidence>
<name>A0A7C5Q9J0_AQUAO</name>